<proteinExistence type="inferred from homology"/>
<keyword evidence="3 5" id="KW-0067">ATP-binding</keyword>
<feature type="domain" description="Helicase ATP-binding" evidence="6">
    <location>
        <begin position="27"/>
        <end position="212"/>
    </location>
</feature>
<comment type="catalytic activity">
    <reaction evidence="5">
        <text>ATP + H2O = ADP + phosphate + H(+)</text>
        <dbReference type="Rhea" id="RHEA:13065"/>
        <dbReference type="ChEBI" id="CHEBI:15377"/>
        <dbReference type="ChEBI" id="CHEBI:15378"/>
        <dbReference type="ChEBI" id="CHEBI:30616"/>
        <dbReference type="ChEBI" id="CHEBI:43474"/>
        <dbReference type="ChEBI" id="CHEBI:456216"/>
        <dbReference type="EC" id="3.6.4.13"/>
    </reaction>
</comment>
<dbReference type="AlphaFoldDB" id="A0A0D3KHA8"/>
<dbReference type="SUPFAM" id="SSF52540">
    <property type="entry name" value="P-loop containing nucleoside triphosphate hydrolases"/>
    <property type="match status" value="2"/>
</dbReference>
<dbReference type="Gene3D" id="3.40.50.300">
    <property type="entry name" value="P-loop containing nucleotide triphosphate hydrolases"/>
    <property type="match status" value="2"/>
</dbReference>
<keyword evidence="1 5" id="KW-0547">Nucleotide-binding</keyword>
<dbReference type="GO" id="GO:0005524">
    <property type="term" value="F:ATP binding"/>
    <property type="evidence" value="ECO:0007669"/>
    <property type="project" value="UniProtKB-UniRule"/>
</dbReference>
<dbReference type="PANTHER" id="PTHR24031">
    <property type="entry name" value="RNA HELICASE"/>
    <property type="match status" value="1"/>
</dbReference>
<dbReference type="InterPro" id="IPR014001">
    <property type="entry name" value="Helicase_ATP-bd"/>
</dbReference>
<dbReference type="OMA" id="ILDEHCA"/>
<evidence type="ECO:0000256" key="2">
    <source>
        <dbReference type="ARBA" id="ARBA00022801"/>
    </source>
</evidence>
<keyword evidence="5" id="KW-0347">Helicase</keyword>
<dbReference type="HOGENOM" id="CLU_734539_0_0_1"/>
<organism evidence="7 8">
    <name type="scientific">Emiliania huxleyi (strain CCMP1516)</name>
    <dbReference type="NCBI Taxonomy" id="280463"/>
    <lineage>
        <taxon>Eukaryota</taxon>
        <taxon>Haptista</taxon>
        <taxon>Haptophyta</taxon>
        <taxon>Prymnesiophyceae</taxon>
        <taxon>Isochrysidales</taxon>
        <taxon>Noelaerhabdaceae</taxon>
        <taxon>Emiliania</taxon>
    </lineage>
</organism>
<dbReference type="RefSeq" id="XP_005787572.1">
    <property type="nucleotide sequence ID" value="XM_005787515.1"/>
</dbReference>
<evidence type="ECO:0000313" key="8">
    <source>
        <dbReference type="Proteomes" id="UP000013827"/>
    </source>
</evidence>
<dbReference type="GO" id="GO:0003723">
    <property type="term" value="F:RNA binding"/>
    <property type="evidence" value="ECO:0007669"/>
    <property type="project" value="UniProtKB-UniRule"/>
</dbReference>
<dbReference type="EC" id="3.6.4.13" evidence="5"/>
<dbReference type="InterPro" id="IPR011545">
    <property type="entry name" value="DEAD/DEAH_box_helicase_dom"/>
</dbReference>
<sequence length="377" mass="38730">MPAASGPDAVAKSFPFEQLTPVQQATIPAALAGRDVIARARTGSGKTLAFLLPAIQRVAADPDQPGVRAVLVSPTRELATQTGAVCEALLSHMPRVSCRCAVGGTSVHGDVAALRGSLCPGILVGTPGRLNDLLSGGHGAASAFGRVACLVLDEADQLLALGFRRPVEAVVASLRRAAHPAAPPWQTLLFSATLRGDAVTVSPPAALAAELVRTLLALRSDPAAKVIVYAGAARLVSFLAALCRRMGLGGSAPLELHARLPHAERALDYHDVTAVVQLGAPPDRATYIHRVGRTGRAGAAGPGCLRRLRWSKEDAVRHTNAFAAGVLGLATPPPLDAAALQRMGLAGVRGVAAKTTSLSCFSVAGNAPRHKGRCDLG</sequence>
<evidence type="ECO:0000256" key="5">
    <source>
        <dbReference type="RuleBase" id="RU365068"/>
    </source>
</evidence>
<protein>
    <recommendedName>
        <fullName evidence="5">ATP-dependent RNA helicase</fullName>
        <ecNumber evidence="5">3.6.4.13</ecNumber>
    </recommendedName>
</protein>
<keyword evidence="2 5" id="KW-0378">Hydrolase</keyword>
<dbReference type="EnsemblProtists" id="EOD35143">
    <property type="protein sequence ID" value="EOD35143"/>
    <property type="gene ID" value="EMIHUDRAFT_455361"/>
</dbReference>
<name>A0A0D3KHA8_EMIH1</name>
<accession>A0A0D3KHA8</accession>
<dbReference type="GeneID" id="17280413"/>
<evidence type="ECO:0000256" key="1">
    <source>
        <dbReference type="ARBA" id="ARBA00022741"/>
    </source>
</evidence>
<dbReference type="PaxDb" id="2903-EOD35143"/>
<dbReference type="InterPro" id="IPR001650">
    <property type="entry name" value="Helicase_C-like"/>
</dbReference>
<evidence type="ECO:0000313" key="7">
    <source>
        <dbReference type="EnsemblProtists" id="EOD35143"/>
    </source>
</evidence>
<dbReference type="eggNOG" id="KOG0342">
    <property type="taxonomic scope" value="Eukaryota"/>
</dbReference>
<evidence type="ECO:0000256" key="4">
    <source>
        <dbReference type="ARBA" id="ARBA00022884"/>
    </source>
</evidence>
<dbReference type="GO" id="GO:0016787">
    <property type="term" value="F:hydrolase activity"/>
    <property type="evidence" value="ECO:0007669"/>
    <property type="project" value="UniProtKB-KW"/>
</dbReference>
<reference evidence="8" key="1">
    <citation type="journal article" date="2013" name="Nature">
        <title>Pan genome of the phytoplankton Emiliania underpins its global distribution.</title>
        <authorList>
            <person name="Read B.A."/>
            <person name="Kegel J."/>
            <person name="Klute M.J."/>
            <person name="Kuo A."/>
            <person name="Lefebvre S.C."/>
            <person name="Maumus F."/>
            <person name="Mayer C."/>
            <person name="Miller J."/>
            <person name="Monier A."/>
            <person name="Salamov A."/>
            <person name="Young J."/>
            <person name="Aguilar M."/>
            <person name="Claverie J.M."/>
            <person name="Frickenhaus S."/>
            <person name="Gonzalez K."/>
            <person name="Herman E.K."/>
            <person name="Lin Y.C."/>
            <person name="Napier J."/>
            <person name="Ogata H."/>
            <person name="Sarno A.F."/>
            <person name="Shmutz J."/>
            <person name="Schroeder D."/>
            <person name="de Vargas C."/>
            <person name="Verret F."/>
            <person name="von Dassow P."/>
            <person name="Valentin K."/>
            <person name="Van de Peer Y."/>
            <person name="Wheeler G."/>
            <person name="Dacks J.B."/>
            <person name="Delwiche C.F."/>
            <person name="Dyhrman S.T."/>
            <person name="Glockner G."/>
            <person name="John U."/>
            <person name="Richards T."/>
            <person name="Worden A.Z."/>
            <person name="Zhang X."/>
            <person name="Grigoriev I.V."/>
            <person name="Allen A.E."/>
            <person name="Bidle K."/>
            <person name="Borodovsky M."/>
            <person name="Bowler C."/>
            <person name="Brownlee C."/>
            <person name="Cock J.M."/>
            <person name="Elias M."/>
            <person name="Gladyshev V.N."/>
            <person name="Groth M."/>
            <person name="Guda C."/>
            <person name="Hadaegh A."/>
            <person name="Iglesias-Rodriguez M.D."/>
            <person name="Jenkins J."/>
            <person name="Jones B.M."/>
            <person name="Lawson T."/>
            <person name="Leese F."/>
            <person name="Lindquist E."/>
            <person name="Lobanov A."/>
            <person name="Lomsadze A."/>
            <person name="Malik S.B."/>
            <person name="Marsh M.E."/>
            <person name="Mackinder L."/>
            <person name="Mock T."/>
            <person name="Mueller-Roeber B."/>
            <person name="Pagarete A."/>
            <person name="Parker M."/>
            <person name="Probert I."/>
            <person name="Quesneville H."/>
            <person name="Raines C."/>
            <person name="Rensing S.A."/>
            <person name="Riano-Pachon D.M."/>
            <person name="Richier S."/>
            <person name="Rokitta S."/>
            <person name="Shiraiwa Y."/>
            <person name="Soanes D.M."/>
            <person name="van der Giezen M."/>
            <person name="Wahlund T.M."/>
            <person name="Williams B."/>
            <person name="Wilson W."/>
            <person name="Wolfe G."/>
            <person name="Wurch L.L."/>
        </authorList>
    </citation>
    <scope>NUCLEOTIDE SEQUENCE</scope>
</reference>
<dbReference type="SMART" id="SM00487">
    <property type="entry name" value="DEXDc"/>
    <property type="match status" value="1"/>
</dbReference>
<dbReference type="InterPro" id="IPR027417">
    <property type="entry name" value="P-loop_NTPase"/>
</dbReference>
<evidence type="ECO:0000259" key="6">
    <source>
        <dbReference type="PROSITE" id="PS51192"/>
    </source>
</evidence>
<keyword evidence="8" id="KW-1185">Reference proteome</keyword>
<comment type="similarity">
    <text evidence="5">Belongs to the DEAD box helicase family.</text>
</comment>
<dbReference type="Pfam" id="PF00270">
    <property type="entry name" value="DEAD"/>
    <property type="match status" value="1"/>
</dbReference>
<dbReference type="STRING" id="2903.R1DI02"/>
<keyword evidence="4 5" id="KW-0694">RNA-binding</keyword>
<dbReference type="Proteomes" id="UP000013827">
    <property type="component" value="Unassembled WGS sequence"/>
</dbReference>
<dbReference type="KEGG" id="ehx:EMIHUDRAFT_455361"/>
<dbReference type="GO" id="GO:0003724">
    <property type="term" value="F:RNA helicase activity"/>
    <property type="evidence" value="ECO:0007669"/>
    <property type="project" value="UniProtKB-EC"/>
</dbReference>
<dbReference type="Pfam" id="PF00271">
    <property type="entry name" value="Helicase_C"/>
    <property type="match status" value="1"/>
</dbReference>
<evidence type="ECO:0000256" key="3">
    <source>
        <dbReference type="ARBA" id="ARBA00022840"/>
    </source>
</evidence>
<comment type="domain">
    <text evidence="5">The Q motif is unique to and characteristic of the DEAD box family of RNA helicases and controls ATP binding and hydrolysis.</text>
</comment>
<reference evidence="7" key="2">
    <citation type="submission" date="2024-10" db="UniProtKB">
        <authorList>
            <consortium name="EnsemblProtists"/>
        </authorList>
    </citation>
    <scope>IDENTIFICATION</scope>
</reference>
<dbReference type="PROSITE" id="PS51192">
    <property type="entry name" value="HELICASE_ATP_BIND_1"/>
    <property type="match status" value="1"/>
</dbReference>
<comment type="function">
    <text evidence="5">RNA helicase.</text>
</comment>